<evidence type="ECO:0000256" key="2">
    <source>
        <dbReference type="ARBA" id="ARBA00022908"/>
    </source>
</evidence>
<dbReference type="CDD" id="cd01185">
    <property type="entry name" value="INTN1_C_like"/>
    <property type="match status" value="1"/>
</dbReference>
<dbReference type="InterPro" id="IPR010998">
    <property type="entry name" value="Integrase_recombinase_N"/>
</dbReference>
<dbReference type="Gene3D" id="1.10.443.10">
    <property type="entry name" value="Intergrase catalytic core"/>
    <property type="match status" value="1"/>
</dbReference>
<proteinExistence type="inferred from homology"/>
<feature type="domain" description="Core-binding (CB)" evidence="6">
    <location>
        <begin position="114"/>
        <end position="197"/>
    </location>
</feature>
<dbReference type="InterPro" id="IPR025269">
    <property type="entry name" value="SAM-like_dom"/>
</dbReference>
<dbReference type="Proteomes" id="UP001165444">
    <property type="component" value="Unassembled WGS sequence"/>
</dbReference>
<dbReference type="InterPro" id="IPR011010">
    <property type="entry name" value="DNA_brk_join_enz"/>
</dbReference>
<evidence type="ECO:0000313" key="8">
    <source>
        <dbReference type="Proteomes" id="UP001165444"/>
    </source>
</evidence>
<dbReference type="PROSITE" id="PS51900">
    <property type="entry name" value="CB"/>
    <property type="match status" value="1"/>
</dbReference>
<evidence type="ECO:0000256" key="1">
    <source>
        <dbReference type="ARBA" id="ARBA00008857"/>
    </source>
</evidence>
<name>A0ABT0C100_9BACT</name>
<evidence type="ECO:0000313" key="7">
    <source>
        <dbReference type="EMBL" id="MCJ2380664.1"/>
    </source>
</evidence>
<comment type="caution">
    <text evidence="7">The sequence shown here is derived from an EMBL/GenBank/DDBJ whole genome shotgun (WGS) entry which is preliminary data.</text>
</comment>
<comment type="similarity">
    <text evidence="1">Belongs to the 'phage' integrase family.</text>
</comment>
<evidence type="ECO:0000256" key="5">
    <source>
        <dbReference type="PROSITE-ProRule" id="PRU01248"/>
    </source>
</evidence>
<keyword evidence="8" id="KW-1185">Reference proteome</keyword>
<organism evidence="7 8">
    <name type="scientific">Parabacteroides faecalis</name>
    <dbReference type="NCBI Taxonomy" id="2924040"/>
    <lineage>
        <taxon>Bacteria</taxon>
        <taxon>Pseudomonadati</taxon>
        <taxon>Bacteroidota</taxon>
        <taxon>Bacteroidia</taxon>
        <taxon>Bacteroidales</taxon>
        <taxon>Tannerellaceae</taxon>
        <taxon>Parabacteroides</taxon>
    </lineage>
</organism>
<keyword evidence="3 5" id="KW-0238">DNA-binding</keyword>
<dbReference type="RefSeq" id="WP_243324775.1">
    <property type="nucleotide sequence ID" value="NZ_JAKZMM010000018.1"/>
</dbReference>
<dbReference type="InterPro" id="IPR050090">
    <property type="entry name" value="Tyrosine_recombinase_XerCD"/>
</dbReference>
<keyword evidence="2" id="KW-0229">DNA integration</keyword>
<reference evidence="7 8" key="1">
    <citation type="submission" date="2022-03" db="EMBL/GenBank/DDBJ databases">
        <title>Parabacteroides sp. nov. isolated from swine feces.</title>
        <authorList>
            <person name="Bak J.E."/>
        </authorList>
    </citation>
    <scope>NUCLEOTIDE SEQUENCE [LARGE SCALE GENOMIC DNA]</scope>
    <source>
        <strain evidence="7 8">AGMB00274</strain>
    </source>
</reference>
<sequence length="416" mass="48840">MIRWYHIFVLDKEKGKPDAKIRFRVKWGKDIVAFNVGYRVEISKWNPDTQRVKNNTTHGTKKIPASVINREIGRFETAADELITRYERDRKVPTKDQFRKAFKELIGGKDPDAMSFFDVIEKFKKEEGSLHGWSHATIQKVDTMKKHLSAFNPDLTFSDLDEHGMSDFVSYLRSSDLRNTTILKMVSMLKWFMRYAVRIGATDNHAFEHFSSHLKTPEKVVIFLEWEELMRMYRFEFPESKKHLETARDMFCFQCFTSLRYSDLYNLKKSNLYDDCIKITTIKTADTIQIDLNDYSRAILDKYRDIEYPLGRALPVQSNQKMNDYIKQVAYLCGIDKPVSYTYYKGGDRITETKPKYELIGTHAGRRTFICNALMLGIPPDIVMKWTGHSDYKAMKPYIDIADQARKDAMNLFNKR</sequence>
<evidence type="ECO:0000259" key="6">
    <source>
        <dbReference type="PROSITE" id="PS51900"/>
    </source>
</evidence>
<keyword evidence="4" id="KW-0233">DNA recombination</keyword>
<dbReference type="InterPro" id="IPR013762">
    <property type="entry name" value="Integrase-like_cat_sf"/>
</dbReference>
<evidence type="ECO:0000256" key="3">
    <source>
        <dbReference type="ARBA" id="ARBA00023125"/>
    </source>
</evidence>
<dbReference type="PANTHER" id="PTHR30349">
    <property type="entry name" value="PHAGE INTEGRASE-RELATED"/>
    <property type="match status" value="1"/>
</dbReference>
<dbReference type="InterPro" id="IPR002104">
    <property type="entry name" value="Integrase_catalytic"/>
</dbReference>
<gene>
    <name evidence="7" type="ORF">MUN53_08590</name>
</gene>
<accession>A0ABT0C100</accession>
<dbReference type="InterPro" id="IPR044068">
    <property type="entry name" value="CB"/>
</dbReference>
<dbReference type="Gene3D" id="1.10.150.130">
    <property type="match status" value="1"/>
</dbReference>
<dbReference type="SUPFAM" id="SSF56349">
    <property type="entry name" value="DNA breaking-rejoining enzymes"/>
    <property type="match status" value="1"/>
</dbReference>
<dbReference type="EMBL" id="JAKZMM010000018">
    <property type="protein sequence ID" value="MCJ2380664.1"/>
    <property type="molecule type" value="Genomic_DNA"/>
</dbReference>
<dbReference type="Pfam" id="PF00589">
    <property type="entry name" value="Phage_integrase"/>
    <property type="match status" value="1"/>
</dbReference>
<dbReference type="PANTHER" id="PTHR30349:SF64">
    <property type="entry name" value="PROPHAGE INTEGRASE INTD-RELATED"/>
    <property type="match status" value="1"/>
</dbReference>
<dbReference type="Pfam" id="PF13102">
    <property type="entry name" value="Phage_int_SAM_5"/>
    <property type="match status" value="1"/>
</dbReference>
<protein>
    <submittedName>
        <fullName evidence="7">Site-specific integrase</fullName>
    </submittedName>
</protein>
<evidence type="ECO:0000256" key="4">
    <source>
        <dbReference type="ARBA" id="ARBA00023172"/>
    </source>
</evidence>